<feature type="compositionally biased region" description="Gly residues" evidence="3">
    <location>
        <begin position="262"/>
        <end position="273"/>
    </location>
</feature>
<evidence type="ECO:0000256" key="1">
    <source>
        <dbReference type="ARBA" id="ARBA00022737"/>
    </source>
</evidence>
<accession>A0A8K0D6N3</accession>
<dbReference type="AlphaFoldDB" id="A0A8K0D6N3"/>
<feature type="compositionally biased region" description="Low complexity" evidence="3">
    <location>
        <begin position="285"/>
        <end position="295"/>
    </location>
</feature>
<dbReference type="CDD" id="cd22433">
    <property type="entry name" value="KH-I_HNRNPK_rpt2"/>
    <property type="match status" value="1"/>
</dbReference>
<gene>
    <name evidence="5" type="ORF">ILUMI_05984</name>
</gene>
<dbReference type="Proteomes" id="UP000801492">
    <property type="component" value="Unassembled WGS sequence"/>
</dbReference>
<dbReference type="Gene3D" id="3.30.1370.10">
    <property type="entry name" value="K Homology domain, type 1"/>
    <property type="match status" value="3"/>
</dbReference>
<dbReference type="OrthoDB" id="1937934at2759"/>
<feature type="domain" description="K Homology" evidence="4">
    <location>
        <begin position="96"/>
        <end position="167"/>
    </location>
</feature>
<dbReference type="PANTHER" id="PTHR10288">
    <property type="entry name" value="KH DOMAIN CONTAINING RNA BINDING PROTEIN"/>
    <property type="match status" value="1"/>
</dbReference>
<evidence type="ECO:0000313" key="5">
    <source>
        <dbReference type="EMBL" id="KAF2900189.1"/>
    </source>
</evidence>
<dbReference type="CDD" id="cd22434">
    <property type="entry name" value="KH-I_HNRNPK_rpt3"/>
    <property type="match status" value="1"/>
</dbReference>
<dbReference type="InterPro" id="IPR004087">
    <property type="entry name" value="KH_dom"/>
</dbReference>
<dbReference type="FunFam" id="3.30.1370.10:FF:000025">
    <property type="entry name" value="Heterogeneous nuclear ribonucleoprotein K, like"/>
    <property type="match status" value="1"/>
</dbReference>
<dbReference type="SMART" id="SM00322">
    <property type="entry name" value="KH"/>
    <property type="match status" value="3"/>
</dbReference>
<organism evidence="5 6">
    <name type="scientific">Ignelater luminosus</name>
    <name type="common">Cucubano</name>
    <name type="synonym">Pyrophorus luminosus</name>
    <dbReference type="NCBI Taxonomy" id="2038154"/>
    <lineage>
        <taxon>Eukaryota</taxon>
        <taxon>Metazoa</taxon>
        <taxon>Ecdysozoa</taxon>
        <taxon>Arthropoda</taxon>
        <taxon>Hexapoda</taxon>
        <taxon>Insecta</taxon>
        <taxon>Pterygota</taxon>
        <taxon>Neoptera</taxon>
        <taxon>Endopterygota</taxon>
        <taxon>Coleoptera</taxon>
        <taxon>Polyphaga</taxon>
        <taxon>Elateriformia</taxon>
        <taxon>Elateroidea</taxon>
        <taxon>Elateridae</taxon>
        <taxon>Agrypninae</taxon>
        <taxon>Pyrophorini</taxon>
        <taxon>Ignelater</taxon>
    </lineage>
</organism>
<keyword evidence="1" id="KW-0677">Repeat</keyword>
<evidence type="ECO:0000256" key="2">
    <source>
        <dbReference type="PROSITE-ProRule" id="PRU00117"/>
    </source>
</evidence>
<proteinExistence type="predicted"/>
<dbReference type="InterPro" id="IPR004088">
    <property type="entry name" value="KH_dom_type_1"/>
</dbReference>
<dbReference type="CDD" id="cd22432">
    <property type="entry name" value="KH-I_HNRNPK_rpt1"/>
    <property type="match status" value="1"/>
</dbReference>
<keyword evidence="6" id="KW-1185">Reference proteome</keyword>
<feature type="compositionally biased region" description="Gly residues" evidence="3">
    <location>
        <begin position="204"/>
        <end position="228"/>
    </location>
</feature>
<feature type="region of interest" description="Disordered" evidence="3">
    <location>
        <begin position="194"/>
        <end position="331"/>
    </location>
</feature>
<evidence type="ECO:0000256" key="3">
    <source>
        <dbReference type="SAM" id="MobiDB-lite"/>
    </source>
</evidence>
<dbReference type="PROSITE" id="PS50084">
    <property type="entry name" value="KH_TYPE_1"/>
    <property type="match status" value="3"/>
</dbReference>
<feature type="compositionally biased region" description="Gly residues" evidence="3">
    <location>
        <begin position="296"/>
        <end position="325"/>
    </location>
</feature>
<dbReference type="InterPro" id="IPR036612">
    <property type="entry name" value="KH_dom_type_1_sf"/>
</dbReference>
<dbReference type="GO" id="GO:0003723">
    <property type="term" value="F:RNA binding"/>
    <property type="evidence" value="ECO:0007669"/>
    <property type="project" value="UniProtKB-UniRule"/>
</dbReference>
<reference evidence="5" key="1">
    <citation type="submission" date="2019-08" db="EMBL/GenBank/DDBJ databases">
        <title>The genome of the North American firefly Photinus pyralis.</title>
        <authorList>
            <consortium name="Photinus pyralis genome working group"/>
            <person name="Fallon T.R."/>
            <person name="Sander Lower S.E."/>
            <person name="Weng J.-K."/>
        </authorList>
    </citation>
    <scope>NUCLEOTIDE SEQUENCE</scope>
    <source>
        <strain evidence="5">TRF0915ILg1</strain>
        <tissue evidence="5">Whole body</tissue>
    </source>
</reference>
<feature type="domain" description="K Homology" evidence="4">
    <location>
        <begin position="19"/>
        <end position="87"/>
    </location>
</feature>
<protein>
    <recommendedName>
        <fullName evidence="4">K Homology domain-containing protein</fullName>
    </recommendedName>
</protein>
<dbReference type="EMBL" id="VTPC01002345">
    <property type="protein sequence ID" value="KAF2900189.1"/>
    <property type="molecule type" value="Genomic_DNA"/>
</dbReference>
<keyword evidence="2" id="KW-0694">RNA-binding</keyword>
<feature type="domain" description="K Homology" evidence="4">
    <location>
        <begin position="325"/>
        <end position="395"/>
    </location>
</feature>
<dbReference type="GO" id="GO:0010468">
    <property type="term" value="P:regulation of gene expression"/>
    <property type="evidence" value="ECO:0007669"/>
    <property type="project" value="UniProtKB-ARBA"/>
</dbReference>
<dbReference type="Pfam" id="PF00013">
    <property type="entry name" value="KH_1"/>
    <property type="match status" value="3"/>
</dbReference>
<sequence>MKREADGDMGAPFKRSRRGDEEVRILIPSKVAGAIIGKGGQNITKLRSQYKASITVPDCPGPERMLTLSSDLDTICNIVNDVVPNLEENGGRSNGGELDLRMMIHQSQAGCVIGKGGIKIKEIRDKTGARIKIFSNCAPQSTDRVIQIVGQPSKCIDTIREVLTLIKSSPIKGPITPYDPHNYDDYYAEEYGGYGNAQGDNRRGGGGGGGVPPRGGPRGGGGGGGGGGGDRDGRFNNRGPPPRGPMGGYNDRGMGGGPPPRGGFGGPSRGMNGGPSPFGRENAWGGPMSQPSNMMSGGGGGGMGGNQGPPHMGGGGMGNGNGGPGKSSTQVTIPKDLAGAIIGKGGGRIRKIRQDSGAGITIDEPLPGSNDRIITITGSPNQIQMAQYLLQQSVHNNTDRGNY</sequence>
<evidence type="ECO:0000259" key="4">
    <source>
        <dbReference type="SMART" id="SM00322"/>
    </source>
</evidence>
<name>A0A8K0D6N3_IGNLU</name>
<comment type="caution">
    <text evidence="5">The sequence shown here is derived from an EMBL/GenBank/DDBJ whole genome shotgun (WGS) entry which is preliminary data.</text>
</comment>
<evidence type="ECO:0000313" key="6">
    <source>
        <dbReference type="Proteomes" id="UP000801492"/>
    </source>
</evidence>
<dbReference type="SUPFAM" id="SSF54791">
    <property type="entry name" value="Eukaryotic type KH-domain (KH-domain type I)"/>
    <property type="match status" value="3"/>
</dbReference>